<feature type="region of interest" description="Disordered" evidence="1">
    <location>
        <begin position="1"/>
        <end position="29"/>
    </location>
</feature>
<feature type="compositionally biased region" description="Basic and acidic residues" evidence="1">
    <location>
        <begin position="1"/>
        <end position="13"/>
    </location>
</feature>
<dbReference type="KEGG" id="bpl:BURPS1106A_A2499"/>
<dbReference type="EMBL" id="CP000573">
    <property type="protein sequence ID" value="ABN93555.1"/>
    <property type="molecule type" value="Genomic_DNA"/>
</dbReference>
<evidence type="ECO:0000256" key="1">
    <source>
        <dbReference type="SAM" id="MobiDB-lite"/>
    </source>
</evidence>
<feature type="region of interest" description="Disordered" evidence="1">
    <location>
        <begin position="42"/>
        <end position="181"/>
    </location>
</feature>
<name>A3P870_BURP0</name>
<gene>
    <name evidence="2" type="ordered locus">BURPS1106A_A2499</name>
</gene>
<feature type="compositionally biased region" description="Basic residues" evidence="1">
    <location>
        <begin position="42"/>
        <end position="53"/>
    </location>
</feature>
<evidence type="ECO:0000313" key="3">
    <source>
        <dbReference type="Proteomes" id="UP000006738"/>
    </source>
</evidence>
<feature type="compositionally biased region" description="Basic and acidic residues" evidence="1">
    <location>
        <begin position="152"/>
        <end position="163"/>
    </location>
</feature>
<dbReference type="AlphaFoldDB" id="A3P870"/>
<dbReference type="HOGENOM" id="CLU_1515122_0_0_4"/>
<sequence>MSRERGLERDARRMTGGRRRARHDDAPIGRAFADAAPGIARVPRRLHRSRRSSAKPNLLAKPGRRPSLRRAASPDIAATRTRGGQTRIVDRCGDPTCRHPGYPAIGPTPPPIHLASPAQRKRARRPCNDENRRRRSSSSRRGPPLRPRHRRHDVENGMNEKKKPTFAAARRKLFLPITRTT</sequence>
<proteinExistence type="predicted"/>
<reference evidence="3" key="1">
    <citation type="submission" date="2007-02" db="EMBL/GenBank/DDBJ databases">
        <authorList>
            <person name="DeShazer D."/>
            <person name="Woods D.E."/>
            <person name="Nierman W.C."/>
        </authorList>
    </citation>
    <scope>NUCLEOTIDE SEQUENCE [LARGE SCALE GENOMIC DNA]</scope>
    <source>
        <strain evidence="3">1106a</strain>
    </source>
</reference>
<organism evidence="2 3">
    <name type="scientific">Burkholderia pseudomallei (strain 1106a)</name>
    <dbReference type="NCBI Taxonomy" id="357348"/>
    <lineage>
        <taxon>Bacteria</taxon>
        <taxon>Pseudomonadati</taxon>
        <taxon>Pseudomonadota</taxon>
        <taxon>Betaproteobacteria</taxon>
        <taxon>Burkholderiales</taxon>
        <taxon>Burkholderiaceae</taxon>
        <taxon>Burkholderia</taxon>
        <taxon>pseudomallei group</taxon>
    </lineage>
</organism>
<protein>
    <submittedName>
        <fullName evidence="2">Uncharacterized protein</fullName>
    </submittedName>
</protein>
<feature type="compositionally biased region" description="Basic and acidic residues" evidence="1">
    <location>
        <begin position="88"/>
        <end position="97"/>
    </location>
</feature>
<accession>A3P870</accession>
<dbReference type="Proteomes" id="UP000006738">
    <property type="component" value="Chromosome II"/>
</dbReference>
<evidence type="ECO:0000313" key="2">
    <source>
        <dbReference type="EMBL" id="ABN93555.1"/>
    </source>
</evidence>